<organism evidence="1 2">
    <name type="scientific">Limisphaera ngatamarikiensis</name>
    <dbReference type="NCBI Taxonomy" id="1324935"/>
    <lineage>
        <taxon>Bacteria</taxon>
        <taxon>Pseudomonadati</taxon>
        <taxon>Verrucomicrobiota</taxon>
        <taxon>Verrucomicrobiia</taxon>
        <taxon>Limisphaerales</taxon>
        <taxon>Limisphaeraceae</taxon>
        <taxon>Limisphaera</taxon>
    </lineage>
</organism>
<evidence type="ECO:0000313" key="1">
    <source>
        <dbReference type="EMBL" id="NGO39563.1"/>
    </source>
</evidence>
<protein>
    <submittedName>
        <fullName evidence="1">GxxExxY protein</fullName>
    </submittedName>
</protein>
<dbReference type="Proteomes" id="UP000477311">
    <property type="component" value="Unassembled WGS sequence"/>
</dbReference>
<keyword evidence="2" id="KW-1185">Reference proteome</keyword>
<sequence length="123" mass="13680">MAMNKISEHILGAAIEVHRPLGPGLLESAHEECLCHALRLRGVPFARQRPLPVEYKGTRLVCAYRADLLVADAVFVETRAIGAVEPIHEAQLLTHLRPGGWKPGLPINFNVPALKDRIRRRVL</sequence>
<evidence type="ECO:0000313" key="2">
    <source>
        <dbReference type="Proteomes" id="UP000477311"/>
    </source>
</evidence>
<dbReference type="Pfam" id="PF13366">
    <property type="entry name" value="PDDEXK_3"/>
    <property type="match status" value="1"/>
</dbReference>
<name>A0A6M1RPI0_9BACT</name>
<gene>
    <name evidence="1" type="ORF">G4L39_09170</name>
</gene>
<proteinExistence type="predicted"/>
<accession>A0A6M1RPI0</accession>
<reference evidence="1 2" key="1">
    <citation type="submission" date="2020-02" db="EMBL/GenBank/DDBJ databases">
        <title>Draft genome sequence of Limisphaera ngatamarikiensis NGM72.4T, a thermophilic Verrucomicrobia grouped in subdivision 3.</title>
        <authorList>
            <person name="Carere C.R."/>
            <person name="Steen J."/>
            <person name="Hugenholtz P."/>
            <person name="Stott M.B."/>
        </authorList>
    </citation>
    <scope>NUCLEOTIDE SEQUENCE [LARGE SCALE GENOMIC DNA]</scope>
    <source>
        <strain evidence="1 2">NGM72.4</strain>
    </source>
</reference>
<dbReference type="EMBL" id="JAAKYA010000053">
    <property type="protein sequence ID" value="NGO39563.1"/>
    <property type="molecule type" value="Genomic_DNA"/>
</dbReference>
<comment type="caution">
    <text evidence="1">The sequence shown here is derived from an EMBL/GenBank/DDBJ whole genome shotgun (WGS) entry which is preliminary data.</text>
</comment>
<dbReference type="NCBIfam" id="TIGR04256">
    <property type="entry name" value="GxxExxY"/>
    <property type="match status" value="1"/>
</dbReference>
<dbReference type="InterPro" id="IPR026350">
    <property type="entry name" value="GxxExxY"/>
</dbReference>
<dbReference type="AlphaFoldDB" id="A0A6M1RPI0"/>